<dbReference type="GO" id="GO:0005886">
    <property type="term" value="C:plasma membrane"/>
    <property type="evidence" value="ECO:0007669"/>
    <property type="project" value="TreeGrafter"/>
</dbReference>
<evidence type="ECO:0000259" key="2">
    <source>
        <dbReference type="Pfam" id="PF16533"/>
    </source>
</evidence>
<protein>
    <recommendedName>
        <fullName evidence="2">STIM1/2 Orai1-activating region domain-containing protein</fullName>
    </recommendedName>
</protein>
<accession>A0AAE1UN18</accession>
<evidence type="ECO:0000256" key="1">
    <source>
        <dbReference type="SAM" id="Coils"/>
    </source>
</evidence>
<evidence type="ECO:0000313" key="4">
    <source>
        <dbReference type="Proteomes" id="UP001291623"/>
    </source>
</evidence>
<organism evidence="3 4">
    <name type="scientific">Anisodus tanguticus</name>
    <dbReference type="NCBI Taxonomy" id="243964"/>
    <lineage>
        <taxon>Eukaryota</taxon>
        <taxon>Viridiplantae</taxon>
        <taxon>Streptophyta</taxon>
        <taxon>Embryophyta</taxon>
        <taxon>Tracheophyta</taxon>
        <taxon>Spermatophyta</taxon>
        <taxon>Magnoliopsida</taxon>
        <taxon>eudicotyledons</taxon>
        <taxon>Gunneridae</taxon>
        <taxon>Pentapetalae</taxon>
        <taxon>asterids</taxon>
        <taxon>lamiids</taxon>
        <taxon>Solanales</taxon>
        <taxon>Solanaceae</taxon>
        <taxon>Solanoideae</taxon>
        <taxon>Hyoscyameae</taxon>
        <taxon>Anisodus</taxon>
    </lineage>
</organism>
<feature type="coiled-coil region" evidence="1">
    <location>
        <begin position="4"/>
        <end position="38"/>
    </location>
</feature>
<dbReference type="Proteomes" id="UP001291623">
    <property type="component" value="Unassembled WGS sequence"/>
</dbReference>
<dbReference type="GO" id="GO:0006874">
    <property type="term" value="P:intracellular calcium ion homeostasis"/>
    <property type="evidence" value="ECO:0007669"/>
    <property type="project" value="TreeGrafter"/>
</dbReference>
<dbReference type="InterPro" id="IPR032393">
    <property type="entry name" value="SOAR_STIM1/2"/>
</dbReference>
<dbReference type="AlphaFoldDB" id="A0AAE1UN18"/>
<feature type="coiled-coil region" evidence="1">
    <location>
        <begin position="115"/>
        <end position="171"/>
    </location>
</feature>
<name>A0AAE1UN18_9SOLA</name>
<sequence>MEALQKAEEQLGNLQVELHQAKREQEEAKSEKIRLEENLLKEGSYPHFYLRDSSLPNVGNLNKICELEEELRLTKEHLTRLEDAMEKKQWSPPQKLQYWLQLTHELELKNHNIKRQAAEMQLLAAKEGCEKLKKKRSSFLGSFRVAHGSSIDDVDNRILQAKESLSEVTKDLQERLYRWKQIERLCNFTIQQNRGEIFLQSELYKQLISNGKKNSAITNPMQRTGSEGTLIESEDSFSLNTNQIGFSTALLKMTKSYKNIEKFDDLVKAIQEIYENDEVDIEIVKDNVAFEIEIFYKNLSLFVHIVLIIDVHHKFTETDADPHNSKRGMFFAHLGWLLTKKHPDVLIKGKGVSLDDLKNDKVVQFNRKPYNKKIQPRNNFFVNIVAMGEDLLQAVRGYTEIYKKERIFRLWLGWEPLLILWKPESVEQVMSFGQLEVDTNKLFLANLQYS</sequence>
<dbReference type="GO" id="GO:0005783">
    <property type="term" value="C:endoplasmic reticulum"/>
    <property type="evidence" value="ECO:0007669"/>
    <property type="project" value="TreeGrafter"/>
</dbReference>
<dbReference type="GO" id="GO:0002115">
    <property type="term" value="P:store-operated calcium entry"/>
    <property type="evidence" value="ECO:0007669"/>
    <property type="project" value="TreeGrafter"/>
</dbReference>
<dbReference type="GO" id="GO:0005509">
    <property type="term" value="F:calcium ion binding"/>
    <property type="evidence" value="ECO:0007669"/>
    <property type="project" value="TreeGrafter"/>
</dbReference>
<evidence type="ECO:0000313" key="3">
    <source>
        <dbReference type="EMBL" id="KAK4336802.1"/>
    </source>
</evidence>
<dbReference type="Pfam" id="PF16533">
    <property type="entry name" value="SOAR"/>
    <property type="match status" value="1"/>
</dbReference>
<gene>
    <name evidence="3" type="ORF">RND71_043581</name>
</gene>
<proteinExistence type="predicted"/>
<reference evidence="3" key="1">
    <citation type="submission" date="2023-12" db="EMBL/GenBank/DDBJ databases">
        <title>Genome assembly of Anisodus tanguticus.</title>
        <authorList>
            <person name="Wang Y.-J."/>
        </authorList>
    </citation>
    <scope>NUCLEOTIDE SEQUENCE</scope>
    <source>
        <strain evidence="3">KB-2021</strain>
        <tissue evidence="3">Leaf</tissue>
    </source>
</reference>
<feature type="domain" description="STIM1/2 Orai1-activating region" evidence="2">
    <location>
        <begin position="90"/>
        <end position="190"/>
    </location>
</feature>
<dbReference type="Gene3D" id="1.20.5.340">
    <property type="match status" value="1"/>
</dbReference>
<keyword evidence="1" id="KW-0175">Coiled coil</keyword>
<dbReference type="GO" id="GO:0005246">
    <property type="term" value="F:calcium channel regulator activity"/>
    <property type="evidence" value="ECO:0007669"/>
    <property type="project" value="InterPro"/>
</dbReference>
<dbReference type="Gene3D" id="1.10.287.3550">
    <property type="match status" value="1"/>
</dbReference>
<dbReference type="CDD" id="cd11722">
    <property type="entry name" value="SOAR"/>
    <property type="match status" value="1"/>
</dbReference>
<comment type="caution">
    <text evidence="3">The sequence shown here is derived from an EMBL/GenBank/DDBJ whole genome shotgun (WGS) entry which is preliminary data.</text>
</comment>
<dbReference type="PANTHER" id="PTHR15136:SF5">
    <property type="entry name" value="STROMAL INTERACTION MOLECULE HOMOLOG"/>
    <property type="match status" value="1"/>
</dbReference>
<dbReference type="FunFam" id="1.10.287.3550:FF:000002">
    <property type="entry name" value="Stromal interaction molecule homolog"/>
    <property type="match status" value="1"/>
</dbReference>
<dbReference type="EMBL" id="JAVYJV010000090">
    <property type="protein sequence ID" value="KAK4336802.1"/>
    <property type="molecule type" value="Genomic_DNA"/>
</dbReference>
<dbReference type="InterPro" id="IPR037608">
    <property type="entry name" value="STIM1/2"/>
</dbReference>
<dbReference type="PANTHER" id="PTHR15136">
    <property type="entry name" value="STROMAL INTERACTION MOLECULE HOMOLOG"/>
    <property type="match status" value="1"/>
</dbReference>
<keyword evidence="4" id="KW-1185">Reference proteome</keyword>